<dbReference type="SUPFAM" id="SSF53756">
    <property type="entry name" value="UDP-Glycosyltransferase/glycogen phosphorylase"/>
    <property type="match status" value="1"/>
</dbReference>
<dbReference type="InterPro" id="IPR001296">
    <property type="entry name" value="Glyco_trans_1"/>
</dbReference>
<dbReference type="EMBL" id="QKMR01000003">
    <property type="protein sequence ID" value="PYG89493.1"/>
    <property type="molecule type" value="Genomic_DNA"/>
</dbReference>
<feature type="domain" description="Glycosyl transferase family 1" evidence="1">
    <location>
        <begin position="213"/>
        <end position="372"/>
    </location>
</feature>
<dbReference type="PANTHER" id="PTHR12526:SF630">
    <property type="entry name" value="GLYCOSYLTRANSFERASE"/>
    <property type="match status" value="1"/>
</dbReference>
<evidence type="ECO:0000313" key="2">
    <source>
        <dbReference type="EMBL" id="PYG89493.1"/>
    </source>
</evidence>
<dbReference type="GO" id="GO:0016757">
    <property type="term" value="F:glycosyltransferase activity"/>
    <property type="evidence" value="ECO:0007669"/>
    <property type="project" value="InterPro"/>
</dbReference>
<reference evidence="2 3" key="1">
    <citation type="submission" date="2018-06" db="EMBL/GenBank/DDBJ databases">
        <title>Genomic Encyclopedia of Type Strains, Phase I: the one thousand microbial genomes (KMG-I) project.</title>
        <authorList>
            <person name="Kyrpides N."/>
        </authorList>
    </citation>
    <scope>NUCLEOTIDE SEQUENCE [LARGE SCALE GENOMIC DNA]</scope>
    <source>
        <strain evidence="2 3">DSM 19573</strain>
    </source>
</reference>
<sequence length="408" mass="46875">MYQILIVAYDCNPTRGSEAMFAFNWVNILSKYYKVTLITDIRHKKGLESSIHGIDLLCCKYMPERLSDILCKLHAHNIQYSLFIKKVKKIIDKNNADKFDLIHCLTPSGHYSCNDLYIYGKPIIAGPLGGGLKLPEGFENYKTLKYILRNNYYSRIRKNEKWNRYYNNCDLILIGTKYLLENLPEAIHYKTVELFDTVVDTDKFAPCSEKSLETVNIVYSGRLELSKGCMLLIKAYKLLLMEGYAQSRLIMLGDGSQYGKICKFIREEKLENYIYMPGRVTNSTVREILQAADIFCLPTLIEHGGTSILEAMSCELPVVTTNYGGPSISVTAECGIKIDAVNNNQYILSLKEALKYLIDNPEERRRMGRNGRIRVIAEYSYSSLEEKVVLLYENTFKKLDKCKLYNII</sequence>
<organism evidence="2 3">
    <name type="scientific">Ruminiclostridium sufflavum DSM 19573</name>
    <dbReference type="NCBI Taxonomy" id="1121337"/>
    <lineage>
        <taxon>Bacteria</taxon>
        <taxon>Bacillati</taxon>
        <taxon>Bacillota</taxon>
        <taxon>Clostridia</taxon>
        <taxon>Eubacteriales</taxon>
        <taxon>Oscillospiraceae</taxon>
        <taxon>Ruminiclostridium</taxon>
    </lineage>
</organism>
<keyword evidence="2" id="KW-0808">Transferase</keyword>
<proteinExistence type="predicted"/>
<dbReference type="Pfam" id="PF00534">
    <property type="entry name" value="Glycos_transf_1"/>
    <property type="match status" value="1"/>
</dbReference>
<dbReference type="PANTHER" id="PTHR12526">
    <property type="entry name" value="GLYCOSYLTRANSFERASE"/>
    <property type="match status" value="1"/>
</dbReference>
<keyword evidence="3" id="KW-1185">Reference proteome</keyword>
<name>A0A318YAL0_9FIRM</name>
<dbReference type="CDD" id="cd03801">
    <property type="entry name" value="GT4_PimA-like"/>
    <property type="match status" value="1"/>
</dbReference>
<evidence type="ECO:0000313" key="3">
    <source>
        <dbReference type="Proteomes" id="UP000248132"/>
    </source>
</evidence>
<protein>
    <submittedName>
        <fullName evidence="2">Glycosyltransferase involved in cell wall biosynthesis</fullName>
    </submittedName>
</protein>
<dbReference type="Proteomes" id="UP000248132">
    <property type="component" value="Unassembled WGS sequence"/>
</dbReference>
<dbReference type="AlphaFoldDB" id="A0A318YAL0"/>
<evidence type="ECO:0000259" key="1">
    <source>
        <dbReference type="Pfam" id="PF00534"/>
    </source>
</evidence>
<dbReference type="Gene3D" id="3.40.50.2000">
    <property type="entry name" value="Glycogen Phosphorylase B"/>
    <property type="match status" value="2"/>
</dbReference>
<gene>
    <name evidence="2" type="ORF">LY28_00712</name>
</gene>
<accession>A0A318YAL0</accession>
<comment type="caution">
    <text evidence="2">The sequence shown here is derived from an EMBL/GenBank/DDBJ whole genome shotgun (WGS) entry which is preliminary data.</text>
</comment>